<comment type="caution">
    <text evidence="2">The sequence shown here is derived from an EMBL/GenBank/DDBJ whole genome shotgun (WGS) entry which is preliminary data.</text>
</comment>
<keyword evidence="3" id="KW-1185">Reference proteome</keyword>
<name>A0ABT3WFI0_9PROT</name>
<protein>
    <submittedName>
        <fullName evidence="2">DUF177 domain-containing protein</fullName>
    </submittedName>
</protein>
<feature type="compositionally biased region" description="Basic and acidic residues" evidence="1">
    <location>
        <begin position="180"/>
        <end position="201"/>
    </location>
</feature>
<dbReference type="Pfam" id="PF02620">
    <property type="entry name" value="YceD"/>
    <property type="match status" value="1"/>
</dbReference>
<evidence type="ECO:0000256" key="1">
    <source>
        <dbReference type="SAM" id="MobiDB-lite"/>
    </source>
</evidence>
<evidence type="ECO:0000313" key="3">
    <source>
        <dbReference type="Proteomes" id="UP001165576"/>
    </source>
</evidence>
<dbReference type="EMBL" id="JANIDY010000001">
    <property type="protein sequence ID" value="MCX5617862.1"/>
    <property type="molecule type" value="Genomic_DNA"/>
</dbReference>
<proteinExistence type="predicted"/>
<dbReference type="Proteomes" id="UP001165576">
    <property type="component" value="Unassembled WGS sequence"/>
</dbReference>
<feature type="region of interest" description="Disordered" evidence="1">
    <location>
        <begin position="1"/>
        <end position="22"/>
    </location>
</feature>
<organism evidence="2 3">
    <name type="scientific">Bombella pluederhausensis</name>
    <dbReference type="NCBI Taxonomy" id="2967336"/>
    <lineage>
        <taxon>Bacteria</taxon>
        <taxon>Pseudomonadati</taxon>
        <taxon>Pseudomonadota</taxon>
        <taxon>Alphaproteobacteria</taxon>
        <taxon>Acetobacterales</taxon>
        <taxon>Acetobacteraceae</taxon>
        <taxon>Bombella</taxon>
    </lineage>
</organism>
<reference evidence="2" key="1">
    <citation type="submission" date="2022-07" db="EMBL/GenBank/DDBJ databases">
        <title>Bombella genomes.</title>
        <authorList>
            <person name="Harer L."/>
            <person name="Styblova S."/>
            <person name="Ehrmann M."/>
        </authorList>
    </citation>
    <scope>NUCLEOTIDE SEQUENCE</scope>
    <source>
        <strain evidence="2">TMW 2.2543</strain>
    </source>
</reference>
<dbReference type="InterPro" id="IPR003772">
    <property type="entry name" value="YceD"/>
</dbReference>
<dbReference type="RefSeq" id="WP_266116316.1">
    <property type="nucleotide sequence ID" value="NZ_JANIDY010000001.1"/>
</dbReference>
<gene>
    <name evidence="2" type="ORF">NQF86_04140</name>
</gene>
<feature type="region of interest" description="Disordered" evidence="1">
    <location>
        <begin position="174"/>
        <end position="201"/>
    </location>
</feature>
<accession>A0ABT3WFI0</accession>
<sequence>MMSSKDKNEPVGAGQGERIAPEFSRRVPLAKIGRPLKDVVEASAEERAALQERFGLLSLAKLVCVFQLRRGADSIVLAEGHIQAEAEQACIITGEPVKEVVDEQFSLRFVPEADMPDDEDLDIEALLQEDTDDVPYDGRMIDLGEAAAEQLALCLDPYPRREGAGLERFVEVTPSDDELEAHPGEGRKNPFEALKKLKEKQ</sequence>
<evidence type="ECO:0000313" key="2">
    <source>
        <dbReference type="EMBL" id="MCX5617862.1"/>
    </source>
</evidence>